<gene>
    <name evidence="2" type="ORF">MGM1_2370</name>
</gene>
<keyword evidence="3" id="KW-1185">Reference proteome</keyword>
<keyword evidence="1" id="KW-1133">Transmembrane helix</keyword>
<dbReference type="Proteomes" id="UP000030066">
    <property type="component" value="Chromosome"/>
</dbReference>
<dbReference type="KEGG" id="mgj:MGM1_2370"/>
<keyword evidence="1" id="KW-0812">Transmembrane</keyword>
<feature type="transmembrane region" description="Helical" evidence="1">
    <location>
        <begin position="12"/>
        <end position="36"/>
    </location>
</feature>
<dbReference type="EMBL" id="CP007711">
    <property type="protein sequence ID" value="AIV03613.1"/>
    <property type="molecule type" value="Genomic_DNA"/>
</dbReference>
<keyword evidence="1" id="KW-0472">Membrane</keyword>
<dbReference type="HOGENOM" id="CLU_2536351_0_0_14"/>
<proteinExistence type="predicted"/>
<evidence type="ECO:0000313" key="2">
    <source>
        <dbReference type="EMBL" id="AIV03613.1"/>
    </source>
</evidence>
<dbReference type="NCBIfam" id="TIGR03949">
    <property type="entry name" value="bact_IIb_cerein"/>
    <property type="match status" value="1"/>
</dbReference>
<organism evidence="2 3">
    <name type="scientific">Candidatus Malacoplasma girerdii</name>
    <dbReference type="NCBI Taxonomy" id="1318617"/>
    <lineage>
        <taxon>Bacteria</taxon>
        <taxon>Bacillati</taxon>
        <taxon>Mycoplasmatota</taxon>
        <taxon>Mycoplasmoidales</taxon>
        <taxon>Mycoplasmoidaceae</taxon>
        <taxon>Malacoplasma</taxon>
    </lineage>
</organism>
<evidence type="ECO:0000313" key="3">
    <source>
        <dbReference type="Proteomes" id="UP000030066"/>
    </source>
</evidence>
<dbReference type="InterPro" id="IPR023991">
    <property type="entry name" value="Bacteriocin_IIb_lactobn/cerein"/>
</dbReference>
<name>A0A097SSP3_9BACT</name>
<evidence type="ECO:0000256" key="1">
    <source>
        <dbReference type="SAM" id="Phobius"/>
    </source>
</evidence>
<protein>
    <submittedName>
        <fullName evidence="2">Uncharacterized protein</fullName>
    </submittedName>
</protein>
<reference evidence="2 3" key="1">
    <citation type="journal article" date="2014" name="PLoS ONE">
        <title>An emerging Mycoplasma associated with trichomoniasis, vaginal infection and disease.</title>
        <authorList>
            <consortium name="Vaginal Microbiome Consortium"/>
            <person name="Fettweis J.M."/>
            <person name="Serrano M.G."/>
            <person name="Huang B."/>
            <person name="Brooks J.P."/>
            <person name="Glascock A.L."/>
            <person name="Sheth N.U."/>
            <person name="Strauss J.F.III."/>
            <person name="Jefferson K.K."/>
            <person name="Buck G.A."/>
        </authorList>
    </citation>
    <scope>NUCLEOTIDE SEQUENCE [LARGE SCALE GENOMIC DNA]</scope>
    <source>
        <strain evidence="2 3">VCU_M1</strain>
    </source>
</reference>
<dbReference type="STRING" id="1318617.MGM1_2370"/>
<sequence>MRQLTKQEKLNLNGGVFPWAAAVCIGMAITAAAGIVNNIVSCVSQANGSNQYQRNSYYSPGRTRTYYRLAANPQYSSIGMLTY</sequence>
<dbReference type="AlphaFoldDB" id="A0A097SSP3"/>
<accession>A0A097SSP3</accession>